<evidence type="ECO:0000256" key="1">
    <source>
        <dbReference type="ARBA" id="ARBA00022679"/>
    </source>
</evidence>
<evidence type="ECO:0000259" key="17">
    <source>
        <dbReference type="PROSITE" id="PS51186"/>
    </source>
</evidence>
<evidence type="ECO:0000256" key="8">
    <source>
        <dbReference type="ARBA" id="ARBA00042295"/>
    </source>
</evidence>
<evidence type="ECO:0000256" key="15">
    <source>
        <dbReference type="ARBA" id="ARBA00048177"/>
    </source>
</evidence>
<reference evidence="18" key="2">
    <citation type="journal article" date="2016" name="G3 (Bethesda)">
        <title>Genome Evolution in Three Species of Cactophilic Drosophila.</title>
        <authorList>
            <person name="Sanchez-Flores A."/>
            <person name="Penazola F."/>
            <person name="Carpinteyro-Ponce J."/>
            <person name="Nazario-Yepiz N."/>
            <person name="Abreu-Goodger C."/>
            <person name="Machado C.A."/>
            <person name="Markow T.A."/>
        </authorList>
    </citation>
    <scope>NUCLEOTIDE SEQUENCE [LARGE SCALE GENOMIC DNA]</scope>
</reference>
<evidence type="ECO:0000256" key="7">
    <source>
        <dbReference type="ARBA" id="ARBA00041220"/>
    </source>
</evidence>
<keyword evidence="2" id="KW-0012">Acyltransferase</keyword>
<sequence>MTALREFAFDDLFKLNRMLFDPLTEVYSIAFYALKLFEFPMLNEVAVAPNGQLTGFIMGGRVRNKQWVGDGKDSEKMSSHGHVSALAIDNDFRRLGVGTLLMEGFRVKLEVEREWYIDLFVRCKNQSAIKFYELLGYAKYSILRRYYDDDDGYEMRLPLSQDVDGTCLKGRVNAIDGLYSAGGELVKVLKMLFGMLRDAILNVL</sequence>
<dbReference type="InterPro" id="IPR051646">
    <property type="entry name" value="NatB_acetyltransferase_subunit"/>
</dbReference>
<dbReference type="PANTHER" id="PTHR45910:SF1">
    <property type="entry name" value="N-ALPHA-ACETYLTRANSFERASE 20"/>
    <property type="match status" value="1"/>
</dbReference>
<dbReference type="RefSeq" id="XP_017857050.1">
    <property type="nucleotide sequence ID" value="XM_018001561.1"/>
</dbReference>
<comment type="subunit">
    <text evidence="4">Component of the N-terminal acetyltransferase B (NatB) complex which is composed of NAA20 and NAA25.</text>
</comment>
<dbReference type="SUPFAM" id="SSF55729">
    <property type="entry name" value="Acyl-CoA N-acyltransferases (Nat)"/>
    <property type="match status" value="1"/>
</dbReference>
<evidence type="ECO:0000256" key="3">
    <source>
        <dbReference type="ARBA" id="ARBA00025786"/>
    </source>
</evidence>
<protein>
    <recommendedName>
        <fullName evidence="6">N-alpha-acetyltransferase 20</fullName>
        <ecNumber evidence="5">2.3.1.254</ecNumber>
    </recommendedName>
    <alternativeName>
        <fullName evidence="10">Methionine N-acetyltransferase</fullName>
    </alternativeName>
    <alternativeName>
        <fullName evidence="7">N-acetyltransferase 5</fullName>
    </alternativeName>
    <alternativeName>
        <fullName evidence="11">N-terminal acetyltransferase B complex catalytic subunit NAA20</fullName>
    </alternativeName>
    <alternativeName>
        <fullName evidence="9">N-terminal acetyltransferase B complex catalytic subunit NAT5</fullName>
    </alternativeName>
    <alternativeName>
        <fullName evidence="8">NatB catalytic subunit</fullName>
    </alternativeName>
</protein>
<gene>
    <name evidence="19" type="primary">LOC108609809</name>
</gene>
<comment type="similarity">
    <text evidence="3">Belongs to the acetyltransferase family. ARD1 subfamily.</text>
</comment>
<comment type="catalytic activity">
    <reaction evidence="14">
        <text>N-terminal L-methionyl-L-asparaginyl-[protein] + acetyl-CoA = N-terminal N(alpha)-acetyl-L-methionyl-L-asparaginyl-[protein] + CoA + H(+)</text>
        <dbReference type="Rhea" id="RHEA:50484"/>
        <dbReference type="Rhea" id="RHEA-COMP:12694"/>
        <dbReference type="Rhea" id="RHEA-COMP:12695"/>
        <dbReference type="ChEBI" id="CHEBI:15378"/>
        <dbReference type="ChEBI" id="CHEBI:57287"/>
        <dbReference type="ChEBI" id="CHEBI:57288"/>
        <dbReference type="ChEBI" id="CHEBI:133356"/>
        <dbReference type="ChEBI" id="CHEBI:133358"/>
        <dbReference type="EC" id="2.3.1.254"/>
    </reaction>
</comment>
<evidence type="ECO:0000256" key="13">
    <source>
        <dbReference type="ARBA" id="ARBA00047385"/>
    </source>
</evidence>
<evidence type="ECO:0000256" key="10">
    <source>
        <dbReference type="ARBA" id="ARBA00042723"/>
    </source>
</evidence>
<name>A0ABM1NQ14_DROAR</name>
<evidence type="ECO:0000256" key="2">
    <source>
        <dbReference type="ARBA" id="ARBA00023315"/>
    </source>
</evidence>
<organism evidence="18 19">
    <name type="scientific">Drosophila arizonae</name>
    <name type="common">Fruit fly</name>
    <dbReference type="NCBI Taxonomy" id="7263"/>
    <lineage>
        <taxon>Eukaryota</taxon>
        <taxon>Metazoa</taxon>
        <taxon>Ecdysozoa</taxon>
        <taxon>Arthropoda</taxon>
        <taxon>Hexapoda</taxon>
        <taxon>Insecta</taxon>
        <taxon>Pterygota</taxon>
        <taxon>Neoptera</taxon>
        <taxon>Endopterygota</taxon>
        <taxon>Diptera</taxon>
        <taxon>Brachycera</taxon>
        <taxon>Muscomorpha</taxon>
        <taxon>Ephydroidea</taxon>
        <taxon>Drosophilidae</taxon>
        <taxon>Drosophila</taxon>
    </lineage>
</organism>
<evidence type="ECO:0000256" key="14">
    <source>
        <dbReference type="ARBA" id="ARBA00047402"/>
    </source>
</evidence>
<feature type="domain" description="N-acetyltransferase" evidence="17">
    <location>
        <begin position="2"/>
        <end position="160"/>
    </location>
</feature>
<dbReference type="GeneID" id="108609809"/>
<evidence type="ECO:0000256" key="11">
    <source>
        <dbReference type="ARBA" id="ARBA00042743"/>
    </source>
</evidence>
<reference evidence="18" key="1">
    <citation type="journal article" date="1997" name="Nucleic Acids Res.">
        <title>tRNAscan-SE: a program for improved detection of transfer RNA genes in genomic sequence.</title>
        <authorList>
            <person name="Lowe T.M."/>
            <person name="Eddy S.R."/>
        </authorList>
    </citation>
    <scope>NUCLEOTIDE SEQUENCE [LARGE SCALE GENOMIC DNA]</scope>
</reference>
<evidence type="ECO:0000313" key="19">
    <source>
        <dbReference type="RefSeq" id="XP_017857050.1"/>
    </source>
</evidence>
<dbReference type="Pfam" id="PF00583">
    <property type="entry name" value="Acetyltransf_1"/>
    <property type="match status" value="1"/>
</dbReference>
<evidence type="ECO:0000256" key="4">
    <source>
        <dbReference type="ARBA" id="ARBA00038748"/>
    </source>
</evidence>
<evidence type="ECO:0000256" key="12">
    <source>
        <dbReference type="ARBA" id="ARBA00046112"/>
    </source>
</evidence>
<comment type="catalytic activity">
    <reaction evidence="13">
        <text>N-terminal L-methionyl-L-aspartyl-[protein] + acetyl-CoA = N-terminal N(alpha)-acetyl-L-methionyl-L-aspartyl-[protein] + CoA + H(+)</text>
        <dbReference type="Rhea" id="RHEA:50480"/>
        <dbReference type="Rhea" id="RHEA-COMP:12692"/>
        <dbReference type="Rhea" id="RHEA-COMP:12693"/>
        <dbReference type="ChEBI" id="CHEBI:15378"/>
        <dbReference type="ChEBI" id="CHEBI:57287"/>
        <dbReference type="ChEBI" id="CHEBI:57288"/>
        <dbReference type="ChEBI" id="CHEBI:133045"/>
        <dbReference type="ChEBI" id="CHEBI:133063"/>
        <dbReference type="EC" id="2.3.1.254"/>
    </reaction>
</comment>
<keyword evidence="1" id="KW-0808">Transferase</keyword>
<comment type="catalytic activity">
    <reaction evidence="15">
        <text>N-terminal L-methionyl-L-glutaminyl-[protein] + acetyl-CoA = N-terminal N(alpha)-acetyl-L-methionyl-L-glutaminyl-[protein] + CoA + H(+)</text>
        <dbReference type="Rhea" id="RHEA:50492"/>
        <dbReference type="Rhea" id="RHEA-COMP:12698"/>
        <dbReference type="Rhea" id="RHEA-COMP:12699"/>
        <dbReference type="ChEBI" id="CHEBI:15378"/>
        <dbReference type="ChEBI" id="CHEBI:57287"/>
        <dbReference type="ChEBI" id="CHEBI:57288"/>
        <dbReference type="ChEBI" id="CHEBI:133361"/>
        <dbReference type="ChEBI" id="CHEBI:133362"/>
        <dbReference type="EC" id="2.3.1.254"/>
    </reaction>
</comment>
<accession>A0ABM1NQ14</accession>
<evidence type="ECO:0000256" key="16">
    <source>
        <dbReference type="ARBA" id="ARBA00048890"/>
    </source>
</evidence>
<comment type="function">
    <text evidence="12">Catalytic subunit of the NatB complex which catalyzes acetylation of the N-terminal methionine residues of peptides beginning with Met-Asp, Met-Glu, Met-Asn and Met-Gln. Proteins with cell cycle functions are overrepresented in the pool of NatB substrates. Required for maintaining the structure and function of actomyosin fibers and for proper cellular migration.</text>
</comment>
<proteinExistence type="inferred from homology"/>
<dbReference type="PROSITE" id="PS51186">
    <property type="entry name" value="GNAT"/>
    <property type="match status" value="1"/>
</dbReference>
<keyword evidence="18" id="KW-1185">Reference proteome</keyword>
<dbReference type="PANTHER" id="PTHR45910">
    <property type="entry name" value="N-ALPHA-ACETYLTRANSFERASE 20"/>
    <property type="match status" value="1"/>
</dbReference>
<evidence type="ECO:0000256" key="9">
    <source>
        <dbReference type="ARBA" id="ARBA00042702"/>
    </source>
</evidence>
<dbReference type="Proteomes" id="UP000694904">
    <property type="component" value="Chromosome 3"/>
</dbReference>
<dbReference type="EC" id="2.3.1.254" evidence="5"/>
<dbReference type="InterPro" id="IPR016181">
    <property type="entry name" value="Acyl_CoA_acyltransferase"/>
</dbReference>
<evidence type="ECO:0000256" key="6">
    <source>
        <dbReference type="ARBA" id="ARBA00039529"/>
    </source>
</evidence>
<reference evidence="19" key="3">
    <citation type="submission" date="2025-08" db="UniProtKB">
        <authorList>
            <consortium name="RefSeq"/>
        </authorList>
    </citation>
    <scope>IDENTIFICATION</scope>
    <source>
        <tissue evidence="19">Whole organism</tissue>
    </source>
</reference>
<dbReference type="InterPro" id="IPR000182">
    <property type="entry name" value="GNAT_dom"/>
</dbReference>
<dbReference type="Gene3D" id="3.40.630.30">
    <property type="match status" value="1"/>
</dbReference>
<evidence type="ECO:0000313" key="18">
    <source>
        <dbReference type="Proteomes" id="UP000694904"/>
    </source>
</evidence>
<comment type="catalytic activity">
    <reaction evidence="16">
        <text>N-terminal L-methionyl-L-glutamyl-[protein] + acetyl-CoA = N-terminal N(alpha)-acetyl-L-methionyl-L-glutamyl-[protein] + CoA + H(+)</text>
        <dbReference type="Rhea" id="RHEA:50488"/>
        <dbReference type="Rhea" id="RHEA-COMP:12696"/>
        <dbReference type="Rhea" id="RHEA-COMP:12697"/>
        <dbReference type="ChEBI" id="CHEBI:15378"/>
        <dbReference type="ChEBI" id="CHEBI:57287"/>
        <dbReference type="ChEBI" id="CHEBI:57288"/>
        <dbReference type="ChEBI" id="CHEBI:133359"/>
        <dbReference type="ChEBI" id="CHEBI:133360"/>
        <dbReference type="EC" id="2.3.1.254"/>
    </reaction>
</comment>
<evidence type="ECO:0000256" key="5">
    <source>
        <dbReference type="ARBA" id="ARBA00039120"/>
    </source>
</evidence>